<dbReference type="PANTHER" id="PTHR11783">
    <property type="entry name" value="SULFOTRANSFERASE SULT"/>
    <property type="match status" value="1"/>
</dbReference>
<dbReference type="Proteomes" id="UP000683360">
    <property type="component" value="Unassembled WGS sequence"/>
</dbReference>
<dbReference type="AlphaFoldDB" id="A0A8S3VEM6"/>
<proteinExistence type="inferred from homology"/>
<evidence type="ECO:0000313" key="5">
    <source>
        <dbReference type="Proteomes" id="UP000683360"/>
    </source>
</evidence>
<dbReference type="Gene3D" id="3.40.50.300">
    <property type="entry name" value="P-loop containing nucleotide triphosphate hydrolases"/>
    <property type="match status" value="1"/>
</dbReference>
<dbReference type="EC" id="2.8.2.-" evidence="4"/>
<organism evidence="4 5">
    <name type="scientific">Mytilus edulis</name>
    <name type="common">Blue mussel</name>
    <dbReference type="NCBI Taxonomy" id="6550"/>
    <lineage>
        <taxon>Eukaryota</taxon>
        <taxon>Metazoa</taxon>
        <taxon>Spiralia</taxon>
        <taxon>Lophotrochozoa</taxon>
        <taxon>Mollusca</taxon>
        <taxon>Bivalvia</taxon>
        <taxon>Autobranchia</taxon>
        <taxon>Pteriomorphia</taxon>
        <taxon>Mytilida</taxon>
        <taxon>Mytiloidea</taxon>
        <taxon>Mytilidae</taxon>
        <taxon>Mytilinae</taxon>
        <taxon>Mytilus</taxon>
    </lineage>
</organism>
<dbReference type="SUPFAM" id="SSF52540">
    <property type="entry name" value="P-loop containing nucleoside triphosphate hydrolases"/>
    <property type="match status" value="1"/>
</dbReference>
<evidence type="ECO:0000259" key="3">
    <source>
        <dbReference type="Pfam" id="PF00685"/>
    </source>
</evidence>
<comment type="caution">
    <text evidence="4">The sequence shown here is derived from an EMBL/GenBank/DDBJ whole genome shotgun (WGS) entry which is preliminary data.</text>
</comment>
<accession>A0A8S3VEM6</accession>
<dbReference type="GO" id="GO:0008146">
    <property type="term" value="F:sulfotransferase activity"/>
    <property type="evidence" value="ECO:0007669"/>
    <property type="project" value="InterPro"/>
</dbReference>
<reference evidence="4" key="1">
    <citation type="submission" date="2021-03" db="EMBL/GenBank/DDBJ databases">
        <authorList>
            <person name="Bekaert M."/>
        </authorList>
    </citation>
    <scope>NUCLEOTIDE SEQUENCE</scope>
</reference>
<feature type="domain" description="Sulfotransferase" evidence="3">
    <location>
        <begin position="99"/>
        <end position="337"/>
    </location>
</feature>
<evidence type="ECO:0000313" key="4">
    <source>
        <dbReference type="EMBL" id="CAG2254659.1"/>
    </source>
</evidence>
<evidence type="ECO:0000256" key="2">
    <source>
        <dbReference type="ARBA" id="ARBA00022679"/>
    </source>
</evidence>
<dbReference type="InterPro" id="IPR000863">
    <property type="entry name" value="Sulfotransferase_dom"/>
</dbReference>
<dbReference type="OrthoDB" id="6341251at2759"/>
<gene>
    <name evidence="4" type="ORF">MEDL_66165</name>
</gene>
<sequence length="344" mass="39901">MVNCQAANQALKPHGKNTKYVLIHSHCTEKSANTNNHLTRKSRMEMSAEMMKAIKEMKSMPPVPWPEYEGIPYPTFLTFRNKGAEQTIQGIKDFQSRETDIMICTHSKSGTHWTYEILALIISNTTELAKETKSEKMLEAIPDLSVLDALPSPRILDTHVQFQNIPTRHVEKGGKIIHMIRNPKDVSVSLYNHARKDVITLNLDIPWNEYFEIWMTGKLPYGSWFDYELGMEQAEKDHPGLIYTCYYEDMKKNPTKEIKKLADFLEINVTDETVEGIAKATTFDNMQKNKMDGSKFVSDDGQGFIYRKGEIGDWKNYYTVAQNERYEALFKEKMKDSQYKFQYE</sequence>
<comment type="similarity">
    <text evidence="1">Belongs to the sulfotransferase 1 family.</text>
</comment>
<protein>
    <submittedName>
        <fullName evidence="4">SULT1</fullName>
        <ecNumber evidence="4">2.8.2.-</ecNumber>
    </submittedName>
</protein>
<dbReference type="EMBL" id="CAJPWZ010003251">
    <property type="protein sequence ID" value="CAG2254659.1"/>
    <property type="molecule type" value="Genomic_DNA"/>
</dbReference>
<evidence type="ECO:0000256" key="1">
    <source>
        <dbReference type="ARBA" id="ARBA00005771"/>
    </source>
</evidence>
<keyword evidence="5" id="KW-1185">Reference proteome</keyword>
<keyword evidence="2 4" id="KW-0808">Transferase</keyword>
<dbReference type="Pfam" id="PF00685">
    <property type="entry name" value="Sulfotransfer_1"/>
    <property type="match status" value="1"/>
</dbReference>
<name>A0A8S3VEM6_MYTED</name>
<dbReference type="InterPro" id="IPR027417">
    <property type="entry name" value="P-loop_NTPase"/>
</dbReference>